<dbReference type="Pfam" id="PF14732">
    <property type="entry name" value="UAE_UbL"/>
    <property type="match status" value="1"/>
</dbReference>
<accession>A0A5J5A313</accession>
<dbReference type="OrthoDB" id="1687122at2759"/>
<reference evidence="2 3" key="1">
    <citation type="submission" date="2019-09" db="EMBL/GenBank/DDBJ databases">
        <title>A chromosome-level genome assembly of the Chinese tupelo Nyssa sinensis.</title>
        <authorList>
            <person name="Yang X."/>
            <person name="Kang M."/>
            <person name="Yang Y."/>
            <person name="Xiong H."/>
            <person name="Wang M."/>
            <person name="Zhang Z."/>
            <person name="Wang Z."/>
            <person name="Wu H."/>
            <person name="Ma T."/>
            <person name="Liu J."/>
            <person name="Xi Z."/>
        </authorList>
    </citation>
    <scope>NUCLEOTIDE SEQUENCE [LARGE SCALE GENOMIC DNA]</scope>
    <source>
        <strain evidence="2">J267</strain>
        <tissue evidence="2">Leaf</tissue>
    </source>
</reference>
<dbReference type="EMBL" id="CM018047">
    <property type="protein sequence ID" value="KAA8524689.1"/>
    <property type="molecule type" value="Genomic_DNA"/>
</dbReference>
<proteinExistence type="predicted"/>
<name>A0A5J5A313_9ASTE</name>
<evidence type="ECO:0000259" key="1">
    <source>
        <dbReference type="Pfam" id="PF14732"/>
    </source>
</evidence>
<keyword evidence="3" id="KW-1185">Reference proteome</keyword>
<evidence type="ECO:0000313" key="2">
    <source>
        <dbReference type="EMBL" id="KAA8524689.1"/>
    </source>
</evidence>
<gene>
    <name evidence="2" type="ORF">F0562_011112</name>
</gene>
<dbReference type="InterPro" id="IPR028077">
    <property type="entry name" value="UAE_UbL_dom"/>
</dbReference>
<evidence type="ECO:0000313" key="3">
    <source>
        <dbReference type="Proteomes" id="UP000325577"/>
    </source>
</evidence>
<dbReference type="AlphaFoldDB" id="A0A5J5A313"/>
<feature type="domain" description="Ubiquitin/SUMO-activating enzyme ubiquitin-like" evidence="1">
    <location>
        <begin position="2"/>
        <end position="81"/>
    </location>
</feature>
<sequence length="87" mass="9585">MLRDFVEKIVKAKFGMDFSLIMHGSALLYEVGDDLEEDMAANYAANLDKVLSEIPSPITGGTILTVEDLQQELSCKINIIHSLLCVV</sequence>
<protein>
    <recommendedName>
        <fullName evidence="1">Ubiquitin/SUMO-activating enzyme ubiquitin-like domain-containing protein</fullName>
    </recommendedName>
</protein>
<organism evidence="2 3">
    <name type="scientific">Nyssa sinensis</name>
    <dbReference type="NCBI Taxonomy" id="561372"/>
    <lineage>
        <taxon>Eukaryota</taxon>
        <taxon>Viridiplantae</taxon>
        <taxon>Streptophyta</taxon>
        <taxon>Embryophyta</taxon>
        <taxon>Tracheophyta</taxon>
        <taxon>Spermatophyta</taxon>
        <taxon>Magnoliopsida</taxon>
        <taxon>eudicotyledons</taxon>
        <taxon>Gunneridae</taxon>
        <taxon>Pentapetalae</taxon>
        <taxon>asterids</taxon>
        <taxon>Cornales</taxon>
        <taxon>Nyssaceae</taxon>
        <taxon>Nyssa</taxon>
    </lineage>
</organism>
<dbReference type="Gene3D" id="3.10.290.20">
    <property type="entry name" value="Ubiquitin-like 2 activating enzyme e1b. Chain: B, domain 3"/>
    <property type="match status" value="1"/>
</dbReference>
<dbReference type="Proteomes" id="UP000325577">
    <property type="component" value="Linkage Group LG4"/>
</dbReference>